<dbReference type="GO" id="GO:0031965">
    <property type="term" value="C:nuclear membrane"/>
    <property type="evidence" value="ECO:0007669"/>
    <property type="project" value="UniProtKB-SubCell"/>
</dbReference>
<evidence type="ECO:0000256" key="5">
    <source>
        <dbReference type="ARBA" id="ARBA00023242"/>
    </source>
</evidence>
<gene>
    <name evidence="7" type="ORF">P170DRAFT_470851</name>
</gene>
<comment type="subcellular location">
    <subcellularLocation>
        <location evidence="6">Endomembrane system</location>
        <topology evidence="6">Single-pass membrane protein</topology>
    </subcellularLocation>
    <subcellularLocation>
        <location evidence="1">Nucleus membrane</location>
    </subcellularLocation>
</comment>
<dbReference type="PANTHER" id="PTHR12265">
    <property type="entry name" value="TRANSMEMBRANE PROTEIN 53"/>
    <property type="match status" value="1"/>
</dbReference>
<keyword evidence="3" id="KW-1133">Transmembrane helix</keyword>
<comment type="caution">
    <text evidence="7">The sequence shown here is derived from an EMBL/GenBank/DDBJ whole genome shotgun (WGS) entry which is preliminary data.</text>
</comment>
<dbReference type="EMBL" id="MSFO01000001">
    <property type="protein sequence ID" value="PLB55436.1"/>
    <property type="molecule type" value="Genomic_DNA"/>
</dbReference>
<keyword evidence="2" id="KW-0812">Transmembrane</keyword>
<dbReference type="OrthoDB" id="77878at2759"/>
<evidence type="ECO:0000313" key="8">
    <source>
        <dbReference type="Proteomes" id="UP000234275"/>
    </source>
</evidence>
<reference evidence="7 8" key="1">
    <citation type="submission" date="2016-12" db="EMBL/GenBank/DDBJ databases">
        <title>The genomes of Aspergillus section Nigri reveals drivers in fungal speciation.</title>
        <authorList>
            <consortium name="DOE Joint Genome Institute"/>
            <person name="Vesth T.C."/>
            <person name="Nybo J."/>
            <person name="Theobald S."/>
            <person name="Brandl J."/>
            <person name="Frisvad J.C."/>
            <person name="Nielsen K.F."/>
            <person name="Lyhne E.K."/>
            <person name="Kogle M.E."/>
            <person name="Kuo A."/>
            <person name="Riley R."/>
            <person name="Clum A."/>
            <person name="Nolan M."/>
            <person name="Lipzen A."/>
            <person name="Salamov A."/>
            <person name="Henrissat B."/>
            <person name="Wiebenga A."/>
            <person name="De Vries R.P."/>
            <person name="Grigoriev I.V."/>
            <person name="Mortensen U.H."/>
            <person name="Andersen M.R."/>
            <person name="Baker S.E."/>
        </authorList>
    </citation>
    <scope>NUCLEOTIDE SEQUENCE [LARGE SCALE GENOMIC DNA]</scope>
    <source>
        <strain evidence="7 8">IBT 23096</strain>
    </source>
</reference>
<evidence type="ECO:0000256" key="3">
    <source>
        <dbReference type="ARBA" id="ARBA00022989"/>
    </source>
</evidence>
<dbReference type="STRING" id="1392250.A0A2I2GRC6"/>
<accession>A0A2I2GRC6</accession>
<dbReference type="AlphaFoldDB" id="A0A2I2GRC6"/>
<evidence type="ECO:0000256" key="6">
    <source>
        <dbReference type="ARBA" id="ARBA00037847"/>
    </source>
</evidence>
<dbReference type="GeneID" id="36560489"/>
<evidence type="ECO:0000256" key="1">
    <source>
        <dbReference type="ARBA" id="ARBA00004126"/>
    </source>
</evidence>
<protein>
    <recommendedName>
        <fullName evidence="9">DUF829-domain-containing protein</fullName>
    </recommendedName>
</protein>
<dbReference type="Proteomes" id="UP000234275">
    <property type="component" value="Unassembled WGS sequence"/>
</dbReference>
<sequence>MPSPHKIPTFTPLSPSTSIYIPATTTAKTTTKPSTITPPPHLILLCTYLNASPAHIIKYVTGYKRKFPTSRILLVTTSSSHFLVQSAAQWTREFEPAVGSQARGSEGSWWWWWFWGKVKALAIVAGLRVYFAVWFLLERLMGVENVVGVVRRLNDPAQFSADLTRLYIYSGKDELVRAQEVEDHAEETERKGYEVLRLRCLDSGHAGHLLQDEEQFWRSVPGLWGSRILSSPGMVVCAW</sequence>
<dbReference type="Pfam" id="PF05705">
    <property type="entry name" value="DUF829"/>
    <property type="match status" value="1"/>
</dbReference>
<dbReference type="VEuPathDB" id="FungiDB:P170DRAFT_470851"/>
<organism evidence="7 8">
    <name type="scientific">Aspergillus steynii IBT 23096</name>
    <dbReference type="NCBI Taxonomy" id="1392250"/>
    <lineage>
        <taxon>Eukaryota</taxon>
        <taxon>Fungi</taxon>
        <taxon>Dikarya</taxon>
        <taxon>Ascomycota</taxon>
        <taxon>Pezizomycotina</taxon>
        <taxon>Eurotiomycetes</taxon>
        <taxon>Eurotiomycetidae</taxon>
        <taxon>Eurotiales</taxon>
        <taxon>Aspergillaceae</taxon>
        <taxon>Aspergillus</taxon>
        <taxon>Aspergillus subgen. Circumdati</taxon>
    </lineage>
</organism>
<keyword evidence="5" id="KW-0539">Nucleus</keyword>
<dbReference type="PANTHER" id="PTHR12265:SF30">
    <property type="entry name" value="TRANSMEMBRANE PROTEIN 53"/>
    <property type="match status" value="1"/>
</dbReference>
<evidence type="ECO:0000256" key="2">
    <source>
        <dbReference type="ARBA" id="ARBA00022692"/>
    </source>
</evidence>
<evidence type="ECO:0000256" key="4">
    <source>
        <dbReference type="ARBA" id="ARBA00023136"/>
    </source>
</evidence>
<keyword evidence="4" id="KW-0472">Membrane</keyword>
<proteinExistence type="predicted"/>
<evidence type="ECO:0000313" key="7">
    <source>
        <dbReference type="EMBL" id="PLB55436.1"/>
    </source>
</evidence>
<dbReference type="InterPro" id="IPR008547">
    <property type="entry name" value="DUF829_TMEM53"/>
</dbReference>
<name>A0A2I2GRC6_9EURO</name>
<keyword evidence="8" id="KW-1185">Reference proteome</keyword>
<evidence type="ECO:0008006" key="9">
    <source>
        <dbReference type="Google" id="ProtNLM"/>
    </source>
</evidence>
<dbReference type="RefSeq" id="XP_024710738.1">
    <property type="nucleotide sequence ID" value="XM_024852791.1"/>
</dbReference>